<feature type="region of interest" description="Disordered" evidence="1">
    <location>
        <begin position="35"/>
        <end position="57"/>
    </location>
</feature>
<organism evidence="2 3">
    <name type="scientific">Labedaea rhizosphaerae</name>
    <dbReference type="NCBI Taxonomy" id="598644"/>
    <lineage>
        <taxon>Bacteria</taxon>
        <taxon>Bacillati</taxon>
        <taxon>Actinomycetota</taxon>
        <taxon>Actinomycetes</taxon>
        <taxon>Pseudonocardiales</taxon>
        <taxon>Pseudonocardiaceae</taxon>
        <taxon>Labedaea</taxon>
    </lineage>
</organism>
<dbReference type="EMBL" id="SNXZ01000002">
    <property type="protein sequence ID" value="TDQ01004.1"/>
    <property type="molecule type" value="Genomic_DNA"/>
</dbReference>
<reference evidence="2 3" key="1">
    <citation type="submission" date="2019-03" db="EMBL/GenBank/DDBJ databases">
        <title>Genomic Encyclopedia of Type Strains, Phase IV (KMG-IV): sequencing the most valuable type-strain genomes for metagenomic binning, comparative biology and taxonomic classification.</title>
        <authorList>
            <person name="Goeker M."/>
        </authorList>
    </citation>
    <scope>NUCLEOTIDE SEQUENCE [LARGE SCALE GENOMIC DNA]</scope>
    <source>
        <strain evidence="2 3">DSM 45361</strain>
    </source>
</reference>
<evidence type="ECO:0000313" key="2">
    <source>
        <dbReference type="EMBL" id="TDQ01004.1"/>
    </source>
</evidence>
<comment type="caution">
    <text evidence="2">The sequence shown here is derived from an EMBL/GenBank/DDBJ whole genome shotgun (WGS) entry which is preliminary data.</text>
</comment>
<proteinExistence type="predicted"/>
<protein>
    <submittedName>
        <fullName evidence="2">Uncharacterized protein</fullName>
    </submittedName>
</protein>
<dbReference type="Proteomes" id="UP000295444">
    <property type="component" value="Unassembled WGS sequence"/>
</dbReference>
<gene>
    <name evidence="2" type="ORF">EV186_102871</name>
</gene>
<evidence type="ECO:0000256" key="1">
    <source>
        <dbReference type="SAM" id="MobiDB-lite"/>
    </source>
</evidence>
<keyword evidence="3" id="KW-1185">Reference proteome</keyword>
<dbReference type="AlphaFoldDB" id="A0A4R6SGX5"/>
<sequence>MGQEMVRERVRPSGFAFFGFGVEQRQPSVICGRASTWQQPRSTEDDDFEPNIVRGRE</sequence>
<dbReference type="RefSeq" id="WP_166659166.1">
    <property type="nucleotide sequence ID" value="NZ_SNXZ01000002.1"/>
</dbReference>
<name>A0A4R6SGX5_LABRH</name>
<accession>A0A4R6SGX5</accession>
<evidence type="ECO:0000313" key="3">
    <source>
        <dbReference type="Proteomes" id="UP000295444"/>
    </source>
</evidence>